<dbReference type="EMBL" id="JABFCT010000007">
    <property type="protein sequence ID" value="KAF5874577.1"/>
    <property type="molecule type" value="Genomic_DNA"/>
</dbReference>
<dbReference type="InterPro" id="IPR045518">
    <property type="entry name" value="2EXR"/>
</dbReference>
<organism evidence="2 3">
    <name type="scientific">Botrytis fragariae</name>
    <dbReference type="NCBI Taxonomy" id="1964551"/>
    <lineage>
        <taxon>Eukaryota</taxon>
        <taxon>Fungi</taxon>
        <taxon>Dikarya</taxon>
        <taxon>Ascomycota</taxon>
        <taxon>Pezizomycotina</taxon>
        <taxon>Leotiomycetes</taxon>
        <taxon>Helotiales</taxon>
        <taxon>Sclerotiniaceae</taxon>
        <taxon>Botrytis</taxon>
    </lineage>
</organism>
<evidence type="ECO:0000313" key="3">
    <source>
        <dbReference type="Proteomes" id="UP000531561"/>
    </source>
</evidence>
<dbReference type="GeneID" id="59258681"/>
<accession>A0A8H6EJI8</accession>
<sequence length="124" mass="13840">MSSNNDLEFSGTIQDSISKRTDILHSVIDNFGLNSVQTLPARMIGVGKFDSKTTETADDEKRFNITVAGERVTVITNGGDFGLFVWFPTEIKMKIWKYAFEAPRIVSLSFKNVKHNSSCCGQLQ</sequence>
<dbReference type="Proteomes" id="UP000531561">
    <property type="component" value="Unassembled WGS sequence"/>
</dbReference>
<feature type="domain" description="2EXR" evidence="1">
    <location>
        <begin position="81"/>
        <end position="114"/>
    </location>
</feature>
<keyword evidence="3" id="KW-1185">Reference proteome</keyword>
<reference evidence="2 3" key="1">
    <citation type="journal article" date="2020" name="Phytopathology">
        <title>A high-quality genome resource of Botrytis fragariae, a new and rapidly spreading fungal pathogen causing strawberry gray mold in the U.S.A.</title>
        <authorList>
            <person name="Wu Y."/>
            <person name="Saski C.A."/>
            <person name="Schnabel G."/>
            <person name="Xiao S."/>
            <person name="Hu M."/>
        </authorList>
    </citation>
    <scope>NUCLEOTIDE SEQUENCE [LARGE SCALE GENOMIC DNA]</scope>
    <source>
        <strain evidence="2 3">BVB16</strain>
    </source>
</reference>
<gene>
    <name evidence="2" type="ORF">Bfra_004588</name>
</gene>
<comment type="caution">
    <text evidence="2">The sequence shown here is derived from an EMBL/GenBank/DDBJ whole genome shotgun (WGS) entry which is preliminary data.</text>
</comment>
<proteinExistence type="predicted"/>
<evidence type="ECO:0000259" key="1">
    <source>
        <dbReference type="Pfam" id="PF20150"/>
    </source>
</evidence>
<dbReference type="OrthoDB" id="3495933at2759"/>
<name>A0A8H6EJI8_9HELO</name>
<dbReference type="RefSeq" id="XP_037193523.1">
    <property type="nucleotide sequence ID" value="XM_037334989.1"/>
</dbReference>
<dbReference type="Pfam" id="PF20150">
    <property type="entry name" value="2EXR"/>
    <property type="match status" value="1"/>
</dbReference>
<protein>
    <recommendedName>
        <fullName evidence="1">2EXR domain-containing protein</fullName>
    </recommendedName>
</protein>
<dbReference type="AlphaFoldDB" id="A0A8H6EJI8"/>
<evidence type="ECO:0000313" key="2">
    <source>
        <dbReference type="EMBL" id="KAF5874577.1"/>
    </source>
</evidence>